<evidence type="ECO:0000259" key="8">
    <source>
        <dbReference type="Pfam" id="PF04239"/>
    </source>
</evidence>
<keyword evidence="5 7" id="KW-1133">Transmembrane helix</keyword>
<proteinExistence type="inferred from homology"/>
<dbReference type="Pfam" id="PF04239">
    <property type="entry name" value="DUF421"/>
    <property type="match status" value="1"/>
</dbReference>
<dbReference type="InterPro" id="IPR048454">
    <property type="entry name" value="YetF_N"/>
</dbReference>
<organism evidence="10 11">
    <name type="scientific">Lentibacillus populi</name>
    <dbReference type="NCBI Taxonomy" id="1827502"/>
    <lineage>
        <taxon>Bacteria</taxon>
        <taxon>Bacillati</taxon>
        <taxon>Bacillota</taxon>
        <taxon>Bacilli</taxon>
        <taxon>Bacillales</taxon>
        <taxon>Bacillaceae</taxon>
        <taxon>Lentibacillus</taxon>
    </lineage>
</organism>
<comment type="subcellular location">
    <subcellularLocation>
        <location evidence="1">Cell membrane</location>
        <topology evidence="1">Multi-pass membrane protein</topology>
    </subcellularLocation>
</comment>
<protein>
    <submittedName>
        <fullName evidence="10">UPF0702 transmembrane protein YetF</fullName>
    </submittedName>
</protein>
<reference evidence="10" key="1">
    <citation type="journal article" date="2014" name="Int. J. Syst. Evol. Microbiol.">
        <title>Complete genome sequence of Corynebacterium casei LMG S-19264T (=DSM 44701T), isolated from a smear-ripened cheese.</title>
        <authorList>
            <consortium name="US DOE Joint Genome Institute (JGI-PGF)"/>
            <person name="Walter F."/>
            <person name="Albersmeier A."/>
            <person name="Kalinowski J."/>
            <person name="Ruckert C."/>
        </authorList>
    </citation>
    <scope>NUCLEOTIDE SEQUENCE</scope>
    <source>
        <strain evidence="10">CGMCC 1.15454</strain>
    </source>
</reference>
<evidence type="ECO:0000313" key="11">
    <source>
        <dbReference type="Proteomes" id="UP000621492"/>
    </source>
</evidence>
<evidence type="ECO:0000256" key="4">
    <source>
        <dbReference type="ARBA" id="ARBA00022692"/>
    </source>
</evidence>
<evidence type="ECO:0000256" key="5">
    <source>
        <dbReference type="ARBA" id="ARBA00022989"/>
    </source>
</evidence>
<evidence type="ECO:0000256" key="1">
    <source>
        <dbReference type="ARBA" id="ARBA00004651"/>
    </source>
</evidence>
<gene>
    <name evidence="10" type="primary">yetF</name>
    <name evidence="10" type="ORF">GCM10011409_17390</name>
</gene>
<dbReference type="RefSeq" id="WP_088049790.1">
    <property type="nucleotide sequence ID" value="NZ_BMJD01000010.1"/>
</dbReference>
<accession>A0A9W5X578</accession>
<dbReference type="Gene3D" id="3.30.240.20">
    <property type="entry name" value="bsu07140 like domains"/>
    <property type="match status" value="2"/>
</dbReference>
<sequence>MSSFMPMFLETLFGFFALFALTKILGKTQISQLTAFDFIASLVLGELVGNALFDPDTGIKDIAFVVVLWGVLLYATEIITQKFKRTRAMLEGSPALVIHKGNLIREVMKKNKLDINQLQHLLRAKNAFSLQEVEYAILETDGSLSVMKKAEFQTPTKQDLKVSPGDAQLAVTLINDGEILEDNLCEQDLSEEWLNKELSRQNFHSVKDVFYAEYIPGKKLFLLPYVNKNSRSGT</sequence>
<feature type="transmembrane region" description="Helical" evidence="7">
    <location>
        <begin position="62"/>
        <end position="80"/>
    </location>
</feature>
<name>A0A9W5X578_9BACI</name>
<keyword evidence="4 7" id="KW-0812">Transmembrane</keyword>
<feature type="domain" description="YetF C-terminal" evidence="8">
    <location>
        <begin position="81"/>
        <end position="214"/>
    </location>
</feature>
<dbReference type="InterPro" id="IPR023090">
    <property type="entry name" value="UPF0702_alpha/beta_dom_sf"/>
</dbReference>
<dbReference type="PANTHER" id="PTHR34582:SF5">
    <property type="entry name" value="UPF0702 TRANSMEMBRANE PROTEIN YETF"/>
    <property type="match status" value="1"/>
</dbReference>
<keyword evidence="11" id="KW-1185">Reference proteome</keyword>
<comment type="caution">
    <text evidence="10">The sequence shown here is derived from an EMBL/GenBank/DDBJ whole genome shotgun (WGS) entry which is preliminary data.</text>
</comment>
<dbReference type="InterPro" id="IPR007353">
    <property type="entry name" value="DUF421"/>
</dbReference>
<dbReference type="PANTHER" id="PTHR34582">
    <property type="entry name" value="UPF0702 TRANSMEMBRANE PROTEIN YCAP"/>
    <property type="match status" value="1"/>
</dbReference>
<comment type="similarity">
    <text evidence="2">Belongs to the UPF0702 family.</text>
</comment>
<keyword evidence="6 7" id="KW-0472">Membrane</keyword>
<evidence type="ECO:0000313" key="10">
    <source>
        <dbReference type="EMBL" id="GGB40371.1"/>
    </source>
</evidence>
<evidence type="ECO:0000259" key="9">
    <source>
        <dbReference type="Pfam" id="PF20730"/>
    </source>
</evidence>
<evidence type="ECO:0000256" key="6">
    <source>
        <dbReference type="ARBA" id="ARBA00023136"/>
    </source>
</evidence>
<dbReference type="Proteomes" id="UP000621492">
    <property type="component" value="Unassembled WGS sequence"/>
</dbReference>
<dbReference type="Pfam" id="PF20730">
    <property type="entry name" value="YetF_N"/>
    <property type="match status" value="1"/>
</dbReference>
<evidence type="ECO:0000256" key="7">
    <source>
        <dbReference type="SAM" id="Phobius"/>
    </source>
</evidence>
<dbReference type="AlphaFoldDB" id="A0A9W5X578"/>
<evidence type="ECO:0000256" key="3">
    <source>
        <dbReference type="ARBA" id="ARBA00022475"/>
    </source>
</evidence>
<dbReference type="GO" id="GO:0005886">
    <property type="term" value="C:plasma membrane"/>
    <property type="evidence" value="ECO:0007669"/>
    <property type="project" value="UniProtKB-SubCell"/>
</dbReference>
<feature type="domain" description="YetF-like N-terminal transmembrane" evidence="9">
    <location>
        <begin position="6"/>
        <end position="79"/>
    </location>
</feature>
<dbReference type="EMBL" id="BMJD01000010">
    <property type="protein sequence ID" value="GGB40371.1"/>
    <property type="molecule type" value="Genomic_DNA"/>
</dbReference>
<evidence type="ECO:0000256" key="2">
    <source>
        <dbReference type="ARBA" id="ARBA00006448"/>
    </source>
</evidence>
<reference evidence="10" key="2">
    <citation type="submission" date="2020-09" db="EMBL/GenBank/DDBJ databases">
        <authorList>
            <person name="Sun Q."/>
            <person name="Zhou Y."/>
        </authorList>
    </citation>
    <scope>NUCLEOTIDE SEQUENCE</scope>
    <source>
        <strain evidence="10">CGMCC 1.15454</strain>
    </source>
</reference>
<keyword evidence="3" id="KW-1003">Cell membrane</keyword>